<accession>A0A069CT49</accession>
<proteinExistence type="inferred from homology"/>
<keyword evidence="2" id="KW-1277">Toxin-antitoxin system</keyword>
<dbReference type="InterPro" id="IPR035093">
    <property type="entry name" value="RelE/ParE_toxin_dom_sf"/>
</dbReference>
<dbReference type="STRING" id="1329250.WOSG25_040220"/>
<dbReference type="GO" id="GO:0016787">
    <property type="term" value="F:hydrolase activity"/>
    <property type="evidence" value="ECO:0007669"/>
    <property type="project" value="UniProtKB-KW"/>
</dbReference>
<comment type="similarity">
    <text evidence="1">Belongs to the YoeB family.</text>
</comment>
<dbReference type="PANTHER" id="PTHR38039">
    <property type="entry name" value="TOXIN YOEB"/>
    <property type="match status" value="1"/>
</dbReference>
<dbReference type="PANTHER" id="PTHR38039:SF1">
    <property type="entry name" value="TOXIN YOEB"/>
    <property type="match status" value="1"/>
</dbReference>
<reference evidence="9" key="1">
    <citation type="journal article" date="2014" name="Genome Announc.">
        <title>Draft genome sequence of Weissella oryzae SG25T, isolated from fermented rice grains.</title>
        <authorList>
            <person name="Tanizawa Y."/>
            <person name="Fujisawa T."/>
            <person name="Mochizuki T."/>
            <person name="Kaminuma E."/>
            <person name="Suzuki Y."/>
            <person name="Nakamura Y."/>
            <person name="Tohno M."/>
        </authorList>
    </citation>
    <scope>NUCLEOTIDE SEQUENCE [LARGE SCALE GENOMIC DNA]</scope>
    <source>
        <strain evidence="9">DSM 25784 / JCM 18191 / LMG 30913 / SG25</strain>
    </source>
</reference>
<evidence type="ECO:0000313" key="9">
    <source>
        <dbReference type="Proteomes" id="UP000030643"/>
    </source>
</evidence>
<gene>
    <name evidence="8" type="ORF">WOSG25_040220</name>
</gene>
<evidence type="ECO:0000256" key="1">
    <source>
        <dbReference type="ARBA" id="ARBA00008172"/>
    </source>
</evidence>
<keyword evidence="9" id="KW-1185">Reference proteome</keyword>
<evidence type="ECO:0000256" key="2">
    <source>
        <dbReference type="ARBA" id="ARBA00022649"/>
    </source>
</evidence>
<dbReference type="OrthoDB" id="9801102at2"/>
<evidence type="ECO:0000256" key="7">
    <source>
        <dbReference type="ARBA" id="ARBA00050056"/>
    </source>
</evidence>
<dbReference type="NCBIfam" id="TIGR02116">
    <property type="entry name" value="toxin_Txe_YoeB"/>
    <property type="match status" value="1"/>
</dbReference>
<dbReference type="GO" id="GO:0006401">
    <property type="term" value="P:RNA catabolic process"/>
    <property type="evidence" value="ECO:0007669"/>
    <property type="project" value="InterPro"/>
</dbReference>
<evidence type="ECO:0000256" key="3">
    <source>
        <dbReference type="ARBA" id="ARBA00022722"/>
    </source>
</evidence>
<dbReference type="SUPFAM" id="SSF143011">
    <property type="entry name" value="RelE-like"/>
    <property type="match status" value="1"/>
</dbReference>
<organism evidence="8 9">
    <name type="scientific">Weissella oryzae (strain DSM 25784 / JCM 18191 / LMG 30913 / SG25)</name>
    <dbReference type="NCBI Taxonomy" id="1329250"/>
    <lineage>
        <taxon>Bacteria</taxon>
        <taxon>Bacillati</taxon>
        <taxon>Bacillota</taxon>
        <taxon>Bacilli</taxon>
        <taxon>Lactobacillales</taxon>
        <taxon>Lactobacillaceae</taxon>
        <taxon>Weissella</taxon>
    </lineage>
</organism>
<dbReference type="RefSeq" id="WP_027698676.1">
    <property type="nucleotide sequence ID" value="NZ_DF820487.1"/>
</dbReference>
<evidence type="ECO:0000256" key="6">
    <source>
        <dbReference type="ARBA" id="ARBA00030388"/>
    </source>
</evidence>
<dbReference type="eggNOG" id="COG4115">
    <property type="taxonomic scope" value="Bacteria"/>
</dbReference>
<dbReference type="Gene3D" id="3.30.2310.20">
    <property type="entry name" value="RelE-like"/>
    <property type="match status" value="1"/>
</dbReference>
<evidence type="ECO:0000256" key="4">
    <source>
        <dbReference type="ARBA" id="ARBA00022759"/>
    </source>
</evidence>
<protein>
    <recommendedName>
        <fullName evidence="7">Endoribonuclease YoeB</fullName>
    </recommendedName>
    <alternativeName>
        <fullName evidence="6">Putative mRNA interferase YoeB</fullName>
    </alternativeName>
</protein>
<keyword evidence="4" id="KW-0255">Endonuclease</keyword>
<sequence>MANFEVVIENSAKLDLKKIGKANLKSQFLKVVEQLKDDPFKINQRFEKLKPPVEGKYSRRINGQHRVVYKVNQANKQVVILSDYGHYE</sequence>
<dbReference type="Pfam" id="PF06769">
    <property type="entry name" value="YoeB_toxin"/>
    <property type="match status" value="1"/>
</dbReference>
<evidence type="ECO:0000313" key="8">
    <source>
        <dbReference type="EMBL" id="GAK30582.1"/>
    </source>
</evidence>
<keyword evidence="3" id="KW-0540">Nuclease</keyword>
<name>A0A069CT49_WEIOS</name>
<dbReference type="GO" id="GO:0045892">
    <property type="term" value="P:negative regulation of DNA-templated transcription"/>
    <property type="evidence" value="ECO:0007669"/>
    <property type="project" value="TreeGrafter"/>
</dbReference>
<dbReference type="Proteomes" id="UP000030643">
    <property type="component" value="Unassembled WGS sequence"/>
</dbReference>
<evidence type="ECO:0000256" key="5">
    <source>
        <dbReference type="ARBA" id="ARBA00022801"/>
    </source>
</evidence>
<dbReference type="EMBL" id="DF820487">
    <property type="protein sequence ID" value="GAK30582.1"/>
    <property type="molecule type" value="Genomic_DNA"/>
</dbReference>
<keyword evidence="5" id="KW-0378">Hydrolase</keyword>
<dbReference type="InterPro" id="IPR009614">
    <property type="entry name" value="YoeB_toxin"/>
</dbReference>
<dbReference type="GO" id="GO:0004519">
    <property type="term" value="F:endonuclease activity"/>
    <property type="evidence" value="ECO:0007669"/>
    <property type="project" value="UniProtKB-KW"/>
</dbReference>
<dbReference type="AlphaFoldDB" id="A0A069CT49"/>